<proteinExistence type="predicted"/>
<protein>
    <submittedName>
        <fullName evidence="1">Uncharacterized protein</fullName>
    </submittedName>
</protein>
<comment type="caution">
    <text evidence="1">The sequence shown here is derived from an EMBL/GenBank/DDBJ whole genome shotgun (WGS) entry which is preliminary data.</text>
</comment>
<dbReference type="EMBL" id="JPOS01000012">
    <property type="protein sequence ID" value="KGE89116.1"/>
    <property type="molecule type" value="Genomic_DNA"/>
</dbReference>
<keyword evidence="2" id="KW-1185">Reference proteome</keyword>
<dbReference type="Proteomes" id="UP000029736">
    <property type="component" value="Unassembled WGS sequence"/>
</dbReference>
<sequence>MSFTFKTTKGKTYYLKSRATKKGNTTYYLTQKKDAECLQEVPVGYEVFEKYDSGQAYIRKIKESHIEEAEIAAIGKELRRNKSLHDFKLDICGDEIRIYTKERGATTEGSELLRGFMSGTRENPGAMLNRFARYEERMRIILVQRKGEREFTFQRYYYRGSIDDWITIDSGSDLEALAEKNLYHLGKESYYKLFGF</sequence>
<name>A0A098SAF4_9BACT</name>
<dbReference type="AlphaFoldDB" id="A0A098SAF4"/>
<reference evidence="1 2" key="1">
    <citation type="journal article" date="2014" name="Int. J. Syst. Evol. Microbiol.">
        <title>Phaeodactylibacter xiamenensis gen. nov., sp. nov., a member of the family Saprospiraceae isolated from the marine alga Phaeodactylum tricornutum.</title>
        <authorList>
            <person name="Chen Z.Jr."/>
            <person name="Lei X."/>
            <person name="Lai Q."/>
            <person name="Li Y."/>
            <person name="Zhang B."/>
            <person name="Zhang J."/>
            <person name="Zhang H."/>
            <person name="Yang L."/>
            <person name="Zheng W."/>
            <person name="Tian Y."/>
            <person name="Yu Z."/>
            <person name="Xu H.Jr."/>
            <person name="Zheng T."/>
        </authorList>
    </citation>
    <scope>NUCLEOTIDE SEQUENCE [LARGE SCALE GENOMIC DNA]</scope>
    <source>
        <strain evidence="1 2">KD52</strain>
    </source>
</reference>
<accession>A0A098SAF4</accession>
<organism evidence="1 2">
    <name type="scientific">Phaeodactylibacter xiamenensis</name>
    <dbReference type="NCBI Taxonomy" id="1524460"/>
    <lineage>
        <taxon>Bacteria</taxon>
        <taxon>Pseudomonadati</taxon>
        <taxon>Bacteroidota</taxon>
        <taxon>Saprospiria</taxon>
        <taxon>Saprospirales</taxon>
        <taxon>Haliscomenobacteraceae</taxon>
        <taxon>Phaeodactylibacter</taxon>
    </lineage>
</organism>
<evidence type="ECO:0000313" key="1">
    <source>
        <dbReference type="EMBL" id="KGE89116.1"/>
    </source>
</evidence>
<evidence type="ECO:0000313" key="2">
    <source>
        <dbReference type="Proteomes" id="UP000029736"/>
    </source>
</evidence>
<dbReference type="RefSeq" id="WP_052515764.1">
    <property type="nucleotide sequence ID" value="NZ_JBKAGJ010000001.1"/>
</dbReference>
<dbReference type="OrthoDB" id="528637at2"/>
<gene>
    <name evidence="1" type="ORF">IX84_04930</name>
</gene>